<feature type="compositionally biased region" description="Polar residues" evidence="1">
    <location>
        <begin position="36"/>
        <end position="47"/>
    </location>
</feature>
<reference evidence="2" key="1">
    <citation type="journal article" date="2013" name="J. Plant Res.">
        <title>Effect of fungi and light on seed germination of three Opuntia species from semiarid lands of central Mexico.</title>
        <authorList>
            <person name="Delgado-Sanchez P."/>
            <person name="Jimenez-Bremont J.F."/>
            <person name="Guerrero-Gonzalez Mde L."/>
            <person name="Flores J."/>
        </authorList>
    </citation>
    <scope>NUCLEOTIDE SEQUENCE</scope>
    <source>
        <tissue evidence="2">Cladode</tissue>
    </source>
</reference>
<evidence type="ECO:0000313" key="2">
    <source>
        <dbReference type="EMBL" id="MBA4649731.1"/>
    </source>
</evidence>
<accession>A0A7C8ZT11</accession>
<evidence type="ECO:0000256" key="1">
    <source>
        <dbReference type="SAM" id="MobiDB-lite"/>
    </source>
</evidence>
<organism evidence="2">
    <name type="scientific">Opuntia streptacantha</name>
    <name type="common">Prickly pear cactus</name>
    <name type="synonym">Opuntia cardona</name>
    <dbReference type="NCBI Taxonomy" id="393608"/>
    <lineage>
        <taxon>Eukaryota</taxon>
        <taxon>Viridiplantae</taxon>
        <taxon>Streptophyta</taxon>
        <taxon>Embryophyta</taxon>
        <taxon>Tracheophyta</taxon>
        <taxon>Spermatophyta</taxon>
        <taxon>Magnoliopsida</taxon>
        <taxon>eudicotyledons</taxon>
        <taxon>Gunneridae</taxon>
        <taxon>Pentapetalae</taxon>
        <taxon>Caryophyllales</taxon>
        <taxon>Cactineae</taxon>
        <taxon>Cactaceae</taxon>
        <taxon>Opuntioideae</taxon>
        <taxon>Opuntia</taxon>
    </lineage>
</organism>
<feature type="region of interest" description="Disordered" evidence="1">
    <location>
        <begin position="34"/>
        <end position="64"/>
    </location>
</feature>
<sequence length="131" mass="14491">MVQVTFWSSQLCQLVMPIITSSFNFGNAMPPVPRNSGPTILTSGNSRNVRDSRDGSNPRGGKSSQFQQYLNTTVFRLDNAIIQSGNLRPRKPYICIYSTYGGGTNPPMTSKCRELSVSLPAYLRCSKFSTK</sequence>
<reference evidence="2" key="2">
    <citation type="submission" date="2020-07" db="EMBL/GenBank/DDBJ databases">
        <authorList>
            <person name="Vera ALvarez R."/>
            <person name="Arias-Moreno D.M."/>
            <person name="Jimenez-Jacinto V."/>
            <person name="Jimenez-Bremont J.F."/>
            <person name="Swaminathan K."/>
            <person name="Moose S.P."/>
            <person name="Guerrero-Gonzalez M.L."/>
            <person name="Marino-Ramirez L."/>
            <person name="Landsman D."/>
            <person name="Rodriguez-Kessler M."/>
            <person name="Delgado-Sanchez P."/>
        </authorList>
    </citation>
    <scope>NUCLEOTIDE SEQUENCE</scope>
    <source>
        <tissue evidence="2">Cladode</tissue>
    </source>
</reference>
<dbReference type="AlphaFoldDB" id="A0A7C8ZT11"/>
<proteinExistence type="predicted"/>
<protein>
    <submittedName>
        <fullName evidence="2">Uncharacterized protein</fullName>
    </submittedName>
</protein>
<name>A0A7C8ZT11_OPUST</name>
<dbReference type="EMBL" id="GISG01161866">
    <property type="protein sequence ID" value="MBA4649731.1"/>
    <property type="molecule type" value="Transcribed_RNA"/>
</dbReference>